<dbReference type="Proteomes" id="UP001237105">
    <property type="component" value="Unassembled WGS sequence"/>
</dbReference>
<comment type="caution">
    <text evidence="1">The sequence shown here is derived from an EMBL/GenBank/DDBJ whole genome shotgun (WGS) entry which is preliminary data.</text>
</comment>
<name>A0ABT6T9T7_9ACTN</name>
<accession>A0ABT6T9T7</accession>
<evidence type="ECO:0000313" key="2">
    <source>
        <dbReference type="Proteomes" id="UP001237105"/>
    </source>
</evidence>
<dbReference type="EMBL" id="JASCIS010000062">
    <property type="protein sequence ID" value="MDI3423789.1"/>
    <property type="molecule type" value="Genomic_DNA"/>
</dbReference>
<gene>
    <name evidence="1" type="ORF">QIT00_35485</name>
</gene>
<dbReference type="RefSeq" id="WP_282539620.1">
    <property type="nucleotide sequence ID" value="NZ_JASCIS010000062.1"/>
</dbReference>
<proteinExistence type="predicted"/>
<keyword evidence="2" id="KW-1185">Reference proteome</keyword>
<evidence type="ECO:0000313" key="1">
    <source>
        <dbReference type="EMBL" id="MDI3423789.1"/>
    </source>
</evidence>
<protein>
    <submittedName>
        <fullName evidence="1">Uncharacterized protein</fullName>
    </submittedName>
</protein>
<sequence length="191" mass="19823">MSLVELIAQADDRSLAAGGLACLDRCLPLLGGADDDVLRPLWSSLDAGGAGWGEELALVRKAYGAVGEATAGETTVGETTVGETTVGETSDEGAALVHRMLSATPDRFPSPDLRAWADACSAASLQIHRLLDATSPADTDGPLTSGELRRQTRVLDLLATPGGGLRQALVVSTEGRRVVRAVVSRRARVHG</sequence>
<organism evidence="1 2">
    <name type="scientific">Streptomyces luteolus</name>
    <dbReference type="NCBI Taxonomy" id="3043615"/>
    <lineage>
        <taxon>Bacteria</taxon>
        <taxon>Bacillati</taxon>
        <taxon>Actinomycetota</taxon>
        <taxon>Actinomycetes</taxon>
        <taxon>Kitasatosporales</taxon>
        <taxon>Streptomycetaceae</taxon>
        <taxon>Streptomyces</taxon>
    </lineage>
</organism>
<reference evidence="1 2" key="1">
    <citation type="submission" date="2023-05" db="EMBL/GenBank/DDBJ databases">
        <title>Draft genome sequence of Streptomyces sp. B-S-A12 isolated from a cave soil in Thailand.</title>
        <authorList>
            <person name="Chamroensaksri N."/>
            <person name="Muangham S."/>
        </authorList>
    </citation>
    <scope>NUCLEOTIDE SEQUENCE [LARGE SCALE GENOMIC DNA]</scope>
    <source>
        <strain evidence="1 2">B-S-A12</strain>
    </source>
</reference>